<dbReference type="Proteomes" id="UP000002899">
    <property type="component" value="Chromosome II"/>
</dbReference>
<reference evidence="1 2" key="1">
    <citation type="journal article" date="2012" name="Nucleic Acids Res.">
        <title>Sequencing of the smallest Apicomplexan genome from the human pathogen Babesia microti.</title>
        <authorList>
            <person name="Cornillot E."/>
            <person name="Hadj-Kaddour K."/>
            <person name="Dassouli A."/>
            <person name="Noel B."/>
            <person name="Ranwez V."/>
            <person name="Vacherie B."/>
            <person name="Augagneur Y."/>
            <person name="Bres V."/>
            <person name="Duclos A."/>
            <person name="Randazzo S."/>
            <person name="Carcy B."/>
            <person name="Debierre-Grockiego F."/>
            <person name="Delbecq S."/>
            <person name="Moubri-Menage K."/>
            <person name="Shams-Eldin H."/>
            <person name="Usmani-Brown S."/>
            <person name="Bringaud F."/>
            <person name="Wincker P."/>
            <person name="Vivares C.P."/>
            <person name="Schwarz R.T."/>
            <person name="Schetters T.P."/>
            <person name="Krause P.J."/>
            <person name="Gorenflot A."/>
            <person name="Berry V."/>
            <person name="Barbe V."/>
            <person name="Ben Mamoun C."/>
        </authorList>
    </citation>
    <scope>NUCLEOTIDE SEQUENCE [LARGE SCALE GENOMIC DNA]</scope>
    <source>
        <strain evidence="1 2">RI</strain>
    </source>
</reference>
<reference evidence="1 2" key="3">
    <citation type="journal article" date="2016" name="Sci. Rep.">
        <title>Genome-wide diversity and gene expression profiling of Babesia microti isolates identify polymorphic genes that mediate host-pathogen interactions.</title>
        <authorList>
            <person name="Silva J.C."/>
            <person name="Cornillot E."/>
            <person name="McCracken C."/>
            <person name="Usmani-Brown S."/>
            <person name="Dwivedi A."/>
            <person name="Ifeonu O.O."/>
            <person name="Crabtree J."/>
            <person name="Gotia H.T."/>
            <person name="Virji A.Z."/>
            <person name="Reynes C."/>
            <person name="Colinge J."/>
            <person name="Kumar V."/>
            <person name="Lawres L."/>
            <person name="Pazzi J.E."/>
            <person name="Pablo J.V."/>
            <person name="Hung C."/>
            <person name="Brancato J."/>
            <person name="Kumari P."/>
            <person name="Orvis J."/>
            <person name="Tretina K."/>
            <person name="Chibucos M."/>
            <person name="Ott S."/>
            <person name="Sadzewicz L."/>
            <person name="Sengamalay N."/>
            <person name="Shetty A.C."/>
            <person name="Su Q."/>
            <person name="Tallon L."/>
            <person name="Fraser C.M."/>
            <person name="Frutos R."/>
            <person name="Molina D.M."/>
            <person name="Krause P.J."/>
            <person name="Ben Mamoun C."/>
        </authorList>
    </citation>
    <scope>NUCLEOTIDE SEQUENCE [LARGE SCALE GENOMIC DNA]</scope>
    <source>
        <strain evidence="1 2">RI</strain>
    </source>
</reference>
<dbReference type="KEGG" id="bmic:BMR1_02g00340"/>
<dbReference type="GeneID" id="24423858"/>
<protein>
    <submittedName>
        <fullName evidence="1">Uncharacterized protein</fullName>
    </submittedName>
</protein>
<name>I7J990_BABMR</name>
<dbReference type="VEuPathDB" id="PiroplasmaDB:BMR1_02g00340"/>
<evidence type="ECO:0000313" key="2">
    <source>
        <dbReference type="Proteomes" id="UP000002899"/>
    </source>
</evidence>
<reference evidence="1 2" key="2">
    <citation type="journal article" date="2013" name="PLoS ONE">
        <title>Whole genome mapping and re-organization of the nuclear and mitochondrial genomes of Babesia microti isolates.</title>
        <authorList>
            <person name="Cornillot E."/>
            <person name="Dassouli A."/>
            <person name="Garg A."/>
            <person name="Pachikara N."/>
            <person name="Randazzo S."/>
            <person name="Depoix D."/>
            <person name="Carcy B."/>
            <person name="Delbecq S."/>
            <person name="Frutos R."/>
            <person name="Silva J.C."/>
            <person name="Sutton R."/>
            <person name="Krause P.J."/>
            <person name="Mamoun C.B."/>
        </authorList>
    </citation>
    <scope>NUCLEOTIDE SEQUENCE [LARGE SCALE GENOMIC DNA]</scope>
    <source>
        <strain evidence="1 2">RI</strain>
    </source>
</reference>
<dbReference type="EMBL" id="FO082872">
    <property type="protein sequence ID" value="CCF73234.1"/>
    <property type="molecule type" value="Genomic_DNA"/>
</dbReference>
<evidence type="ECO:0000313" key="1">
    <source>
        <dbReference type="EMBL" id="CCF73234.1"/>
    </source>
</evidence>
<proteinExistence type="predicted"/>
<keyword evidence="2" id="KW-1185">Reference proteome</keyword>
<organism evidence="1 2">
    <name type="scientific">Babesia microti (strain RI)</name>
    <dbReference type="NCBI Taxonomy" id="1133968"/>
    <lineage>
        <taxon>Eukaryota</taxon>
        <taxon>Sar</taxon>
        <taxon>Alveolata</taxon>
        <taxon>Apicomplexa</taxon>
        <taxon>Aconoidasida</taxon>
        <taxon>Piroplasmida</taxon>
        <taxon>Babesiidae</taxon>
        <taxon>Babesia</taxon>
    </lineage>
</organism>
<sequence length="135" mass="15778">MFNPFVFVKVLLRTFNRSSSQYKSMVLLFTVFMGCQYNIATSKYRKKKEAYMKSLEQLQIEQPDWSCYFAARQYRAECVEAPWGVEEGFELCKKLQDKFAACKEELYKEICKGVPYAMDVGPTLVNRPPWIPPSV</sequence>
<dbReference type="RefSeq" id="XP_012647843.1">
    <property type="nucleotide sequence ID" value="XM_012792389.1"/>
</dbReference>
<accession>I7J990</accession>
<dbReference type="AlphaFoldDB" id="I7J990"/>